<dbReference type="UniPathway" id="UPA00340">
    <property type="reaction ID" value="UER00458"/>
</dbReference>
<dbReference type="PROSITE" id="PS01076">
    <property type="entry name" value="ACETATE_KINASE_2"/>
    <property type="match status" value="1"/>
</dbReference>
<reference evidence="13" key="2">
    <citation type="submission" date="2016-12" db="EMBL/GenBank/DDBJ databases">
        <title>Whole genome sequencing of Sphingomonas sp. ABOJV.</title>
        <authorList>
            <person name="Conlan S."/>
            <person name="Thomas P.J."/>
            <person name="Mullikin J."/>
            <person name="Palmore T.N."/>
            <person name="Frank K.M."/>
            <person name="Segre J.A."/>
        </authorList>
    </citation>
    <scope>NUCLEOTIDE SEQUENCE [LARGE SCALE GENOMIC DNA]</scope>
    <source>
        <strain evidence="13">ABOJV</strain>
    </source>
</reference>
<name>A0A1L6J5X5_9SPHN</name>
<dbReference type="Proteomes" id="UP000185161">
    <property type="component" value="Chromosome"/>
</dbReference>
<sequence>MRFGGTRGRSGATRVRAAILTLNAGSTSLKATLRTAEREDRVLFAAEAVRANDVWTLQTGDRREQVDGEIDQAAIKVLERASTAHSAFDTVAVAHRIVHGADSYVHPCVLDHHAVERLRSFARFAPQHQGPALDLIEAVRSVLPEAINIGCFDTAFHKTIPALHHVLPLPERLRALGYRRYGFHGLSFQSIAMQLAATRPDLRKVVVAHLGGGSSLCALHDGKSIATTMGLTALDGVPMTTRSGSLDPGVVLDLVRRSDVETIEAMLYGKSGLAALSNTSGDLRAMRAAGTPEADLAIDVFAARVAEAAAAMSVAMGGMQALVLTGGIGSNDILVGDAVASRLNFFPPFETLRLKTDEEAVLADGARAVLEAQGSMPEEHDDGLS</sequence>
<accession>A0A1L6J5X5</accession>
<feature type="binding site" evidence="9">
    <location>
        <position position="23"/>
    </location>
    <ligand>
        <name>Mg(2+)</name>
        <dbReference type="ChEBI" id="CHEBI:18420"/>
    </ligand>
</feature>
<reference evidence="11" key="1">
    <citation type="submission" date="2016-12" db="EMBL/GenBank/DDBJ databases">
        <title>Whole genome sequencing of Sphingomonas koreensis.</title>
        <authorList>
            <person name="Conlan S."/>
            <person name="Thomas P.J."/>
            <person name="Mullikin J."/>
            <person name="Palmore T.N."/>
            <person name="Frank K.M."/>
            <person name="Segre J.A."/>
        </authorList>
    </citation>
    <scope>NUCLEOTIDE SEQUENCE</scope>
    <source>
        <strain evidence="11">ABOJV</strain>
    </source>
</reference>
<dbReference type="PROSITE" id="PS01075">
    <property type="entry name" value="ACETATE_KINASE_1"/>
    <property type="match status" value="1"/>
</dbReference>
<dbReference type="OrthoDB" id="9802453at2"/>
<comment type="similarity">
    <text evidence="1 9 10">Belongs to the acetokinase family.</text>
</comment>
<dbReference type="InterPro" id="IPR004372">
    <property type="entry name" value="Ac/propionate_kinase"/>
</dbReference>
<keyword evidence="3 9" id="KW-0808">Transferase</keyword>
<evidence type="ECO:0000256" key="10">
    <source>
        <dbReference type="RuleBase" id="RU003835"/>
    </source>
</evidence>
<evidence type="ECO:0000256" key="3">
    <source>
        <dbReference type="ARBA" id="ARBA00022679"/>
    </source>
</evidence>
<keyword evidence="13" id="KW-1185">Reference proteome</keyword>
<dbReference type="PANTHER" id="PTHR21060">
    <property type="entry name" value="ACETATE KINASE"/>
    <property type="match status" value="1"/>
</dbReference>
<dbReference type="GO" id="GO:0006085">
    <property type="term" value="P:acetyl-CoA biosynthetic process"/>
    <property type="evidence" value="ECO:0007669"/>
    <property type="project" value="UniProtKB-UniRule"/>
</dbReference>
<dbReference type="InterPro" id="IPR023865">
    <property type="entry name" value="Aliphatic_acid_kinase_CS"/>
</dbReference>
<keyword evidence="7 9" id="KW-0067">ATP-binding</keyword>
<proteinExistence type="inferred from homology"/>
<feature type="binding site" evidence="9">
    <location>
        <position position="30"/>
    </location>
    <ligand>
        <name>ATP</name>
        <dbReference type="ChEBI" id="CHEBI:30616"/>
    </ligand>
</feature>
<dbReference type="HAMAP" id="MF_00020">
    <property type="entry name" value="Acetate_kinase"/>
    <property type="match status" value="1"/>
</dbReference>
<evidence type="ECO:0000256" key="6">
    <source>
        <dbReference type="ARBA" id="ARBA00022777"/>
    </source>
</evidence>
<evidence type="ECO:0000256" key="9">
    <source>
        <dbReference type="HAMAP-Rule" id="MF_00020"/>
    </source>
</evidence>
<feature type="active site" description="Proton donor/acceptor" evidence="9">
    <location>
        <position position="153"/>
    </location>
</feature>
<dbReference type="EMBL" id="CP018820">
    <property type="protein sequence ID" value="APR51352.1"/>
    <property type="molecule type" value="Genomic_DNA"/>
</dbReference>
<gene>
    <name evidence="9" type="primary">ackA</name>
    <name evidence="11" type="ORF">BRX40_01935</name>
    <name evidence="12" type="ORF">CA257_05540</name>
</gene>
<dbReference type="GO" id="GO:0000287">
    <property type="term" value="F:magnesium ion binding"/>
    <property type="evidence" value="ECO:0007669"/>
    <property type="project" value="UniProtKB-UniRule"/>
</dbReference>
<evidence type="ECO:0000256" key="4">
    <source>
        <dbReference type="ARBA" id="ARBA00022723"/>
    </source>
</evidence>
<comment type="cofactor">
    <cofactor evidence="9">
        <name>Mg(2+)</name>
        <dbReference type="ChEBI" id="CHEBI:18420"/>
    </cofactor>
    <cofactor evidence="9">
        <name>Mn(2+)</name>
        <dbReference type="ChEBI" id="CHEBI:29035"/>
    </cofactor>
    <text evidence="9">Mg(2+). Can also accept Mn(2+).</text>
</comment>
<organism evidence="11 13">
    <name type="scientific">Sphingomonas koreensis</name>
    <dbReference type="NCBI Taxonomy" id="93064"/>
    <lineage>
        <taxon>Bacteria</taxon>
        <taxon>Pseudomonadati</taxon>
        <taxon>Pseudomonadota</taxon>
        <taxon>Alphaproteobacteria</taxon>
        <taxon>Sphingomonadales</taxon>
        <taxon>Sphingomonadaceae</taxon>
        <taxon>Sphingomonas</taxon>
    </lineage>
</organism>
<dbReference type="KEGG" id="skr:BRX40_01935"/>
<evidence type="ECO:0000313" key="14">
    <source>
        <dbReference type="Proteomes" id="UP000286681"/>
    </source>
</evidence>
<evidence type="ECO:0000313" key="12">
    <source>
        <dbReference type="EMBL" id="RSV05426.1"/>
    </source>
</evidence>
<keyword evidence="4 9" id="KW-0479">Metal-binding</keyword>
<dbReference type="PANTHER" id="PTHR21060:SF21">
    <property type="entry name" value="ACETATE KINASE"/>
    <property type="match status" value="1"/>
</dbReference>
<feature type="binding site" evidence="9">
    <location>
        <begin position="209"/>
        <end position="213"/>
    </location>
    <ligand>
        <name>ATP</name>
        <dbReference type="ChEBI" id="CHEBI:30616"/>
    </ligand>
</feature>
<feature type="site" description="Transition state stabilizer" evidence="9">
    <location>
        <position position="184"/>
    </location>
</feature>
<keyword evidence="8 9" id="KW-0460">Magnesium</keyword>
<evidence type="ECO:0000313" key="13">
    <source>
        <dbReference type="Proteomes" id="UP000185161"/>
    </source>
</evidence>
<dbReference type="EC" id="2.7.2.1" evidence="9"/>
<dbReference type="InterPro" id="IPR000890">
    <property type="entry name" value="Aliphatic_acid_kin_short-chain"/>
</dbReference>
<comment type="caution">
    <text evidence="9">Lacks conserved residue(s) required for the propagation of feature annotation.</text>
</comment>
<reference evidence="12 14" key="3">
    <citation type="submission" date="2018-07" db="EMBL/GenBank/DDBJ databases">
        <title>Genomic and Epidemiologic Investigation of an Indolent Hospital Outbreak.</title>
        <authorList>
            <person name="Johnson R.C."/>
            <person name="Deming C."/>
            <person name="Conlan S."/>
            <person name="Zellmer C.J."/>
            <person name="Michelin A.V."/>
            <person name="Lee-Lin S."/>
            <person name="Thomas P.J."/>
            <person name="Park M."/>
            <person name="Weingarten R.A."/>
            <person name="Less J."/>
            <person name="Dekker J.P."/>
            <person name="Frank K.M."/>
            <person name="Musser K.A."/>
            <person name="Mcquiston J.R."/>
            <person name="Henderson D.K."/>
            <person name="Lau A.F."/>
            <person name="Palmore T.N."/>
            <person name="Segre J.A."/>
        </authorList>
    </citation>
    <scope>NUCLEOTIDE SEQUENCE [LARGE SCALE GENOMIC DNA]</scope>
    <source>
        <strain evidence="12 14">SK-NIH.Env10_0317</strain>
    </source>
</reference>
<dbReference type="SUPFAM" id="SSF53067">
    <property type="entry name" value="Actin-like ATPase domain"/>
    <property type="match status" value="2"/>
</dbReference>
<evidence type="ECO:0000256" key="2">
    <source>
        <dbReference type="ARBA" id="ARBA00022490"/>
    </source>
</evidence>
<dbReference type="Gene3D" id="3.30.420.40">
    <property type="match status" value="2"/>
</dbReference>
<keyword evidence="5 9" id="KW-0547">Nucleotide-binding</keyword>
<comment type="catalytic activity">
    <reaction evidence="9">
        <text>acetate + ATP = acetyl phosphate + ADP</text>
        <dbReference type="Rhea" id="RHEA:11352"/>
        <dbReference type="ChEBI" id="CHEBI:22191"/>
        <dbReference type="ChEBI" id="CHEBI:30089"/>
        <dbReference type="ChEBI" id="CHEBI:30616"/>
        <dbReference type="ChEBI" id="CHEBI:456216"/>
        <dbReference type="EC" id="2.7.2.1"/>
    </reaction>
</comment>
<evidence type="ECO:0000313" key="11">
    <source>
        <dbReference type="EMBL" id="APR51352.1"/>
    </source>
</evidence>
<evidence type="ECO:0000256" key="7">
    <source>
        <dbReference type="ARBA" id="ARBA00022840"/>
    </source>
</evidence>
<dbReference type="InterPro" id="IPR043129">
    <property type="entry name" value="ATPase_NBD"/>
</dbReference>
<feature type="binding site" evidence="9">
    <location>
        <position position="96"/>
    </location>
    <ligand>
        <name>substrate</name>
    </ligand>
</feature>
<comment type="pathway">
    <text evidence="9">Metabolic intermediate biosynthesis; acetyl-CoA biosynthesis; acetyl-CoA from acetate: step 1/2.</text>
</comment>
<feature type="binding site" evidence="9">
    <location>
        <begin position="282"/>
        <end position="284"/>
    </location>
    <ligand>
        <name>ATP</name>
        <dbReference type="ChEBI" id="CHEBI:30616"/>
    </ligand>
</feature>
<dbReference type="EMBL" id="QQWO01000004">
    <property type="protein sequence ID" value="RSV05426.1"/>
    <property type="molecule type" value="Genomic_DNA"/>
</dbReference>
<dbReference type="STRING" id="93064.BRX40_01935"/>
<comment type="subunit">
    <text evidence="9">Homodimer.</text>
</comment>
<comment type="subcellular location">
    <subcellularLocation>
        <location evidence="9">Cytoplasm</location>
    </subcellularLocation>
</comment>
<dbReference type="GO" id="GO:0005524">
    <property type="term" value="F:ATP binding"/>
    <property type="evidence" value="ECO:0007669"/>
    <property type="project" value="UniProtKB-KW"/>
</dbReference>
<dbReference type="GO" id="GO:0008776">
    <property type="term" value="F:acetate kinase activity"/>
    <property type="evidence" value="ECO:0007669"/>
    <property type="project" value="UniProtKB-UniRule"/>
</dbReference>
<keyword evidence="2 9" id="KW-0963">Cytoplasm</keyword>
<dbReference type="Pfam" id="PF00871">
    <property type="entry name" value="Acetate_kinase"/>
    <property type="match status" value="1"/>
</dbReference>
<protein>
    <recommendedName>
        <fullName evidence="9">Acetate kinase</fullName>
        <ecNumber evidence="9">2.7.2.1</ecNumber>
    </recommendedName>
    <alternativeName>
        <fullName evidence="9">Acetokinase</fullName>
    </alternativeName>
</protein>
<dbReference type="Proteomes" id="UP000286681">
    <property type="component" value="Unassembled WGS sequence"/>
</dbReference>
<dbReference type="GO" id="GO:0005829">
    <property type="term" value="C:cytosol"/>
    <property type="evidence" value="ECO:0007669"/>
    <property type="project" value="TreeGrafter"/>
</dbReference>
<comment type="function">
    <text evidence="9">Catalyzes the formation of acetyl phosphate from acetate and ATP. Can also catalyze the reverse reaction.</text>
</comment>
<evidence type="ECO:0000256" key="1">
    <source>
        <dbReference type="ARBA" id="ARBA00008748"/>
    </source>
</evidence>
<dbReference type="GO" id="GO:0006083">
    <property type="term" value="P:acetate metabolic process"/>
    <property type="evidence" value="ECO:0007669"/>
    <property type="project" value="TreeGrafter"/>
</dbReference>
<feature type="site" description="Transition state stabilizer" evidence="9">
    <location>
        <position position="242"/>
    </location>
</feature>
<dbReference type="PRINTS" id="PR00471">
    <property type="entry name" value="ACETATEKNASE"/>
</dbReference>
<dbReference type="AlphaFoldDB" id="A0A1L6J5X5"/>
<evidence type="ECO:0000256" key="8">
    <source>
        <dbReference type="ARBA" id="ARBA00022842"/>
    </source>
</evidence>
<keyword evidence="6 9" id="KW-0418">Kinase</keyword>
<evidence type="ECO:0000256" key="5">
    <source>
        <dbReference type="ARBA" id="ARBA00022741"/>
    </source>
</evidence>